<dbReference type="SUPFAM" id="SSF46785">
    <property type="entry name" value="Winged helix' DNA-binding domain"/>
    <property type="match status" value="1"/>
</dbReference>
<reference evidence="1" key="1">
    <citation type="submission" date="2022-10" db="EMBL/GenBank/DDBJ databases">
        <title>The complete genomes of actinobacterial strains from the NBC collection.</title>
        <authorList>
            <person name="Joergensen T.S."/>
            <person name="Alvarez Arevalo M."/>
            <person name="Sterndorff E.B."/>
            <person name="Faurdal D."/>
            <person name="Vuksanovic O."/>
            <person name="Mourched A.-S."/>
            <person name="Charusanti P."/>
            <person name="Shaw S."/>
            <person name="Blin K."/>
            <person name="Weber T."/>
        </authorList>
    </citation>
    <scope>NUCLEOTIDE SEQUENCE</scope>
    <source>
        <strain evidence="1">NBC_00003</strain>
    </source>
</reference>
<organism evidence="1">
    <name type="scientific">Streptomyces sp. NBC_00003</name>
    <dbReference type="NCBI Taxonomy" id="2903608"/>
    <lineage>
        <taxon>Bacteria</taxon>
        <taxon>Bacillati</taxon>
        <taxon>Actinomycetota</taxon>
        <taxon>Actinomycetes</taxon>
        <taxon>Kitasatosporales</taxon>
        <taxon>Streptomycetaceae</taxon>
        <taxon>Streptomyces</taxon>
    </lineage>
</organism>
<protein>
    <submittedName>
        <fullName evidence="1">MarR family winged helix-turn-helix transcriptional regulator</fullName>
    </submittedName>
</protein>
<proteinExistence type="predicted"/>
<dbReference type="AlphaFoldDB" id="A0AAU2V516"/>
<dbReference type="InterPro" id="IPR036390">
    <property type="entry name" value="WH_DNA-bd_sf"/>
</dbReference>
<dbReference type="Gene3D" id="1.10.10.10">
    <property type="entry name" value="Winged helix-like DNA-binding domain superfamily/Winged helix DNA-binding domain"/>
    <property type="match status" value="1"/>
</dbReference>
<accession>A0AAU2V516</accession>
<dbReference type="InterPro" id="IPR036388">
    <property type="entry name" value="WH-like_DNA-bd_sf"/>
</dbReference>
<sequence length="162" mass="17977">MDNDTLTAPQADGFAYSHDDAGLAAQPIGYWSWAAHIAVVTRIRGMLAELGLTQPQWWILNQATGDRPRAEVVTVLRGYLDAGAPVIEDGIDELAARGLLTQDPSEHLELTDAGRELRERAAARQHETRELIHAGITDEEYVRTLKVLQRMIHNVGGKAWHH</sequence>
<gene>
    <name evidence="1" type="ORF">OG549_15190</name>
</gene>
<dbReference type="EMBL" id="CP108318">
    <property type="protein sequence ID" value="WTW61894.1"/>
    <property type="molecule type" value="Genomic_DNA"/>
</dbReference>
<evidence type="ECO:0000313" key="1">
    <source>
        <dbReference type="EMBL" id="WTW61894.1"/>
    </source>
</evidence>
<name>A0AAU2V516_9ACTN</name>